<dbReference type="GO" id="GO:1990281">
    <property type="term" value="C:efflux pump complex"/>
    <property type="evidence" value="ECO:0007669"/>
    <property type="project" value="TreeGrafter"/>
</dbReference>
<dbReference type="Gene3D" id="2.40.50.100">
    <property type="match status" value="1"/>
</dbReference>
<proteinExistence type="inferred from homology"/>
<keyword evidence="7" id="KW-0812">Transmembrane</keyword>
<dbReference type="InterPro" id="IPR006143">
    <property type="entry name" value="RND_pump_MFP"/>
</dbReference>
<evidence type="ECO:0000256" key="1">
    <source>
        <dbReference type="ARBA" id="ARBA00004196"/>
    </source>
</evidence>
<dbReference type="AlphaFoldDB" id="A0A7D7SNW6"/>
<evidence type="ECO:0000256" key="4">
    <source>
        <dbReference type="ARBA" id="ARBA00023054"/>
    </source>
</evidence>
<dbReference type="SUPFAM" id="SSF111369">
    <property type="entry name" value="HlyD-like secretion proteins"/>
    <property type="match status" value="1"/>
</dbReference>
<evidence type="ECO:0000256" key="5">
    <source>
        <dbReference type="SAM" id="Coils"/>
    </source>
</evidence>
<keyword evidence="7" id="KW-1133">Transmembrane helix</keyword>
<dbReference type="GO" id="GO:1990195">
    <property type="term" value="C:macrolide transmembrane transporter complex"/>
    <property type="evidence" value="ECO:0007669"/>
    <property type="project" value="InterPro"/>
</dbReference>
<evidence type="ECO:0000259" key="9">
    <source>
        <dbReference type="Pfam" id="PF25917"/>
    </source>
</evidence>
<evidence type="ECO:0000256" key="7">
    <source>
        <dbReference type="SAM" id="Phobius"/>
    </source>
</evidence>
<evidence type="ECO:0000256" key="2">
    <source>
        <dbReference type="ARBA" id="ARBA00009477"/>
    </source>
</evidence>
<dbReference type="InterPro" id="IPR058624">
    <property type="entry name" value="MdtA-like_HH"/>
</dbReference>
<gene>
    <name evidence="11" type="ORF">H3L94_07675</name>
</gene>
<feature type="domain" description="Multidrug resistance protein MdtA-like C-terminal permuted SH3" evidence="10">
    <location>
        <begin position="316"/>
        <end position="376"/>
    </location>
</feature>
<accession>A0A7D7SNW6</accession>
<evidence type="ECO:0000313" key="11">
    <source>
        <dbReference type="EMBL" id="QMT39750.1"/>
    </source>
</evidence>
<dbReference type="GO" id="GO:0019898">
    <property type="term" value="C:extrinsic component of membrane"/>
    <property type="evidence" value="ECO:0007669"/>
    <property type="project" value="InterPro"/>
</dbReference>
<dbReference type="GO" id="GO:1990961">
    <property type="term" value="P:xenobiotic detoxification by transmembrane export across the plasma membrane"/>
    <property type="evidence" value="ECO:0007669"/>
    <property type="project" value="InterPro"/>
</dbReference>
<reference evidence="11 12" key="1">
    <citation type="submission" date="2020-07" db="EMBL/GenBank/DDBJ databases">
        <title>Genomic diversity of species in the Neisseriaceae family.</title>
        <authorList>
            <person name="Vincent A.T."/>
            <person name="Bernet E."/>
            <person name="Veyrier F.J."/>
        </authorList>
    </citation>
    <scope>NUCLEOTIDE SEQUENCE [LARGE SCALE GENOMIC DNA]</scope>
    <source>
        <strain evidence="11 12">DSM 22244</strain>
    </source>
</reference>
<dbReference type="InterPro" id="IPR058625">
    <property type="entry name" value="MdtA-like_BSH"/>
</dbReference>
<feature type="domain" description="Multidrug resistance protein MdtA-like barrel-sandwich hybrid" evidence="9">
    <location>
        <begin position="60"/>
        <end position="214"/>
    </location>
</feature>
<dbReference type="GO" id="GO:0015562">
    <property type="term" value="F:efflux transmembrane transporter activity"/>
    <property type="evidence" value="ECO:0007669"/>
    <property type="project" value="TreeGrafter"/>
</dbReference>
<dbReference type="Pfam" id="PF25876">
    <property type="entry name" value="HH_MFP_RND"/>
    <property type="match status" value="1"/>
</dbReference>
<dbReference type="PANTHER" id="PTHR30469">
    <property type="entry name" value="MULTIDRUG RESISTANCE PROTEIN MDTA"/>
    <property type="match status" value="1"/>
</dbReference>
<dbReference type="InterPro" id="IPR058627">
    <property type="entry name" value="MdtA-like_C"/>
</dbReference>
<sequence>MKKSTKWIAGAVILLALIVGLFFWMNRNQEPQIDYLTEAARRDNLRQTVAATGEISAAQLVDVGAQASGQIKVMHVKIGQQVKQGDLIAEIDATTQANALNTHRAKLDTYRAQLASAQIALQTAGRQLNREQALMAENATSRQELENAQDAHAAAKARVAELQSLIRQTRIAINTAEADLGYTRITAPISGTVVSVRVEEGQTVNANQTTPTIVQIADLSRMLNKMQIAEGDVTKVQAGQRLLFTTLADPEHEREAELDSVDPGLTTMSQGGYTTSTDTTNTAIYYYARALVPNDDGKLAIGMTTQNNIVINQAQNVLSVPAMAVKQRGSERFVRILTAERRPEERRVSVGISDGVRTEITSGLKEGEEVIVSESDGDIKAWKGGPMM</sequence>
<keyword evidence="3" id="KW-0813">Transport</keyword>
<evidence type="ECO:0000259" key="8">
    <source>
        <dbReference type="Pfam" id="PF25876"/>
    </source>
</evidence>
<dbReference type="Gene3D" id="6.10.140.1990">
    <property type="match status" value="1"/>
</dbReference>
<dbReference type="KEGG" id="nsg:H3L94_07675"/>
<keyword evidence="4 5" id="KW-0175">Coiled coil</keyword>
<dbReference type="Gene3D" id="2.40.30.170">
    <property type="match status" value="1"/>
</dbReference>
<evidence type="ECO:0000256" key="3">
    <source>
        <dbReference type="ARBA" id="ARBA00022448"/>
    </source>
</evidence>
<dbReference type="GO" id="GO:0030313">
    <property type="term" value="C:cell envelope"/>
    <property type="evidence" value="ECO:0007669"/>
    <property type="project" value="UniProtKB-SubCell"/>
</dbReference>
<evidence type="ECO:0000313" key="12">
    <source>
        <dbReference type="Proteomes" id="UP000514752"/>
    </source>
</evidence>
<protein>
    <submittedName>
        <fullName evidence="11">Efflux RND transporter periplasmic adaptor subunit</fullName>
    </submittedName>
</protein>
<keyword evidence="7" id="KW-0472">Membrane</keyword>
<dbReference type="NCBIfam" id="TIGR01730">
    <property type="entry name" value="RND_mfp"/>
    <property type="match status" value="1"/>
</dbReference>
<feature type="domain" description="Multidrug resistance protein MdtA-like alpha-helical hairpin" evidence="8">
    <location>
        <begin position="107"/>
        <end position="183"/>
    </location>
</feature>
<dbReference type="Pfam" id="PF25917">
    <property type="entry name" value="BSH_RND"/>
    <property type="match status" value="1"/>
</dbReference>
<comment type="subcellular location">
    <subcellularLocation>
        <location evidence="1">Cell envelope</location>
    </subcellularLocation>
</comment>
<dbReference type="Proteomes" id="UP000514752">
    <property type="component" value="Chromosome"/>
</dbReference>
<dbReference type="RefSeq" id="WP_182121537.1">
    <property type="nucleotide sequence ID" value="NZ_CP059567.1"/>
</dbReference>
<feature type="transmembrane region" description="Helical" evidence="7">
    <location>
        <begin position="7"/>
        <end position="25"/>
    </location>
</feature>
<comment type="similarity">
    <text evidence="2">Belongs to the membrane fusion protein (MFP) (TC 8.A.1) family.</text>
</comment>
<dbReference type="Pfam" id="PF25967">
    <property type="entry name" value="RND-MFP_C"/>
    <property type="match status" value="1"/>
</dbReference>
<evidence type="ECO:0000256" key="6">
    <source>
        <dbReference type="SAM" id="MobiDB-lite"/>
    </source>
</evidence>
<dbReference type="Gene3D" id="2.40.420.20">
    <property type="match status" value="1"/>
</dbReference>
<feature type="region of interest" description="Disordered" evidence="6">
    <location>
        <begin position="253"/>
        <end position="274"/>
    </location>
</feature>
<dbReference type="PANTHER" id="PTHR30469:SF33">
    <property type="entry name" value="SLR1207 PROTEIN"/>
    <property type="match status" value="1"/>
</dbReference>
<organism evidence="11 12">
    <name type="scientific">Neisseria shayeganii</name>
    <dbReference type="NCBI Taxonomy" id="607712"/>
    <lineage>
        <taxon>Bacteria</taxon>
        <taxon>Pseudomonadati</taxon>
        <taxon>Pseudomonadota</taxon>
        <taxon>Betaproteobacteria</taxon>
        <taxon>Neisseriales</taxon>
        <taxon>Neisseriaceae</taxon>
        <taxon>Neisseria</taxon>
    </lineage>
</organism>
<dbReference type="EMBL" id="CP059567">
    <property type="protein sequence ID" value="QMT39750.1"/>
    <property type="molecule type" value="Genomic_DNA"/>
</dbReference>
<dbReference type="InterPro" id="IPR030190">
    <property type="entry name" value="MacA_alpha-hairpin_sf"/>
</dbReference>
<feature type="coiled-coil region" evidence="5">
    <location>
        <begin position="100"/>
        <end position="179"/>
    </location>
</feature>
<evidence type="ECO:0000259" key="10">
    <source>
        <dbReference type="Pfam" id="PF25967"/>
    </source>
</evidence>
<name>A0A7D7SNW6_9NEIS</name>